<evidence type="ECO:0000313" key="3">
    <source>
        <dbReference type="EMBL" id="MBM6920835.1"/>
    </source>
</evidence>
<dbReference type="InterPro" id="IPR057727">
    <property type="entry name" value="WCX_dom"/>
</dbReference>
<organism evidence="3 4">
    <name type="scientific">Merdimmobilis hominis</name>
    <dbReference type="NCBI Taxonomy" id="2897707"/>
    <lineage>
        <taxon>Bacteria</taxon>
        <taxon>Bacillati</taxon>
        <taxon>Bacillota</taxon>
        <taxon>Clostridia</taxon>
        <taxon>Eubacteriales</taxon>
        <taxon>Oscillospiraceae</taxon>
        <taxon>Merdimmobilis</taxon>
    </lineage>
</organism>
<dbReference type="Proteomes" id="UP000774750">
    <property type="component" value="Unassembled WGS sequence"/>
</dbReference>
<dbReference type="RefSeq" id="WP_204446147.1">
    <property type="nucleotide sequence ID" value="NZ_JACJKY010000008.1"/>
</dbReference>
<dbReference type="AlphaFoldDB" id="A0A938X818"/>
<proteinExistence type="predicted"/>
<gene>
    <name evidence="3" type="ORF">H6A12_06685</name>
</gene>
<feature type="domain" description="WYL" evidence="1">
    <location>
        <begin position="142"/>
        <end position="213"/>
    </location>
</feature>
<keyword evidence="4" id="KW-1185">Reference proteome</keyword>
<reference evidence="3" key="1">
    <citation type="submission" date="2020-08" db="EMBL/GenBank/DDBJ databases">
        <authorList>
            <person name="Cejkova D."/>
            <person name="Kubasova T."/>
            <person name="Jahodarova E."/>
            <person name="Rychlik I."/>
        </authorList>
    </citation>
    <scope>NUCLEOTIDE SEQUENCE</scope>
    <source>
        <strain evidence="3">An559</strain>
    </source>
</reference>
<protein>
    <submittedName>
        <fullName evidence="3">WYL domain-containing protein</fullName>
    </submittedName>
</protein>
<dbReference type="PANTHER" id="PTHR34580:SF1">
    <property type="entry name" value="PROTEIN PAFC"/>
    <property type="match status" value="1"/>
</dbReference>
<reference evidence="3" key="2">
    <citation type="journal article" date="2021" name="Sci. Rep.">
        <title>The distribution of antibiotic resistance genes in chicken gut microbiota commensals.</title>
        <authorList>
            <person name="Juricova H."/>
            <person name="Matiasovicova J."/>
            <person name="Kubasova T."/>
            <person name="Cejkova D."/>
            <person name="Rychlik I."/>
        </authorList>
    </citation>
    <scope>NUCLEOTIDE SEQUENCE</scope>
    <source>
        <strain evidence="3">An559</strain>
    </source>
</reference>
<dbReference type="EMBL" id="JACJKY010000008">
    <property type="protein sequence ID" value="MBM6920835.1"/>
    <property type="molecule type" value="Genomic_DNA"/>
</dbReference>
<evidence type="ECO:0000259" key="1">
    <source>
        <dbReference type="Pfam" id="PF13280"/>
    </source>
</evidence>
<evidence type="ECO:0000313" key="4">
    <source>
        <dbReference type="Proteomes" id="UP000774750"/>
    </source>
</evidence>
<dbReference type="Pfam" id="PF13280">
    <property type="entry name" value="WYL"/>
    <property type="match status" value="1"/>
</dbReference>
<dbReference type="Pfam" id="PF25583">
    <property type="entry name" value="WCX"/>
    <property type="match status" value="1"/>
</dbReference>
<evidence type="ECO:0000259" key="2">
    <source>
        <dbReference type="Pfam" id="PF25583"/>
    </source>
</evidence>
<feature type="domain" description="WCX" evidence="2">
    <location>
        <begin position="247"/>
        <end position="321"/>
    </location>
</feature>
<dbReference type="InterPro" id="IPR051534">
    <property type="entry name" value="CBASS_pafABC_assoc_protein"/>
</dbReference>
<name>A0A938X818_9FIRM</name>
<dbReference type="InterPro" id="IPR026881">
    <property type="entry name" value="WYL_dom"/>
</dbReference>
<accession>A0A938X818</accession>
<dbReference type="PANTHER" id="PTHR34580">
    <property type="match status" value="1"/>
</dbReference>
<comment type="caution">
    <text evidence="3">The sequence shown here is derived from an EMBL/GenBank/DDBJ whole genome shotgun (WGS) entry which is preliminary data.</text>
</comment>
<sequence length="326" mass="37584">MDNDAKLRPLYLAKILYEQTDEDHFLTTAQLIQILEEQYGIKSHRQTIKAEIELLRLFGLEIEEVKSTQNRYNLFGRRFDAPELKLLIDAVESSKFITASKSKELVEKISSLASNHVASSLKRNVSCEGRIKPGNERIYLIIDAINEAINTNKQISFQYFQYNVRKEKKIKRNGEPYVITPLHLVWNGDCYYMVGVYEYKQRLGSFRVDRIAKCPVILKEEGTPAPEGFDIDKYINTTFHMFNSEHEEVELICDNEVMDSIIDRFGEDVTTYANDMTSFRAVVNIAVSHVFYSWVFGFGGKVKIKGPENVKEKYSEMLRAAVTGLE</sequence>
<dbReference type="PROSITE" id="PS52050">
    <property type="entry name" value="WYL"/>
    <property type="match status" value="1"/>
</dbReference>